<dbReference type="KEGG" id="mprt:ET475_16015"/>
<dbReference type="InterPro" id="IPR009014">
    <property type="entry name" value="Transketo_C/PFOR_II"/>
</dbReference>
<feature type="binding site" evidence="9">
    <location>
        <position position="269"/>
    </location>
    <ligand>
        <name>Mg(2+)</name>
        <dbReference type="ChEBI" id="CHEBI:18420"/>
    </ligand>
</feature>
<dbReference type="InterPro" id="IPR004660">
    <property type="entry name" value="PDH_E1"/>
</dbReference>
<dbReference type="Gene3D" id="3.40.50.920">
    <property type="match status" value="1"/>
</dbReference>
<evidence type="ECO:0000256" key="2">
    <source>
        <dbReference type="ARBA" id="ARBA00012281"/>
    </source>
</evidence>
<feature type="region of interest" description="Disordered" evidence="10">
    <location>
        <begin position="1"/>
        <end position="23"/>
    </location>
</feature>
<dbReference type="EC" id="1.2.4.1" evidence="2 8"/>
<feature type="domain" description="Transketolase N-terminal" evidence="11">
    <location>
        <begin position="144"/>
        <end position="306"/>
    </location>
</feature>
<evidence type="ECO:0000259" key="13">
    <source>
        <dbReference type="Pfam" id="PF22613"/>
    </source>
</evidence>
<dbReference type="Gene3D" id="3.40.50.970">
    <property type="match status" value="2"/>
</dbReference>
<reference evidence="14 15" key="1">
    <citation type="submission" date="2019-01" db="EMBL/GenBank/DDBJ databases">
        <title>Genome sequencing of strain DFW100M-13.</title>
        <authorList>
            <person name="Heo J."/>
            <person name="Kim S.-J."/>
            <person name="Kim J.-S."/>
            <person name="Hong S.-B."/>
            <person name="Kwon S.-W."/>
        </authorList>
    </citation>
    <scope>NUCLEOTIDE SEQUENCE [LARGE SCALE GENOMIC DNA]</scope>
    <source>
        <strain evidence="14 15">DFW100M-13</strain>
    </source>
</reference>
<dbReference type="InterPro" id="IPR035807">
    <property type="entry name" value="PDC_E1_N"/>
</dbReference>
<evidence type="ECO:0000256" key="6">
    <source>
        <dbReference type="ARBA" id="ARBA00023317"/>
    </source>
</evidence>
<dbReference type="Proteomes" id="UP000293995">
    <property type="component" value="Chromosome"/>
</dbReference>
<comment type="catalytic activity">
    <reaction evidence="7 8">
        <text>N(6)-[(R)-lipoyl]-L-lysyl-[protein] + pyruvate + H(+) = N(6)-[(R)-S(8)-acetyldihydrolipoyl]-L-lysyl-[protein] + CO2</text>
        <dbReference type="Rhea" id="RHEA:19189"/>
        <dbReference type="Rhea" id="RHEA-COMP:10474"/>
        <dbReference type="Rhea" id="RHEA-COMP:10478"/>
        <dbReference type="ChEBI" id="CHEBI:15361"/>
        <dbReference type="ChEBI" id="CHEBI:15378"/>
        <dbReference type="ChEBI" id="CHEBI:16526"/>
        <dbReference type="ChEBI" id="CHEBI:83099"/>
        <dbReference type="ChEBI" id="CHEBI:83111"/>
        <dbReference type="EC" id="1.2.4.1"/>
    </reaction>
</comment>
<dbReference type="PIRSF" id="PIRSF000156">
    <property type="entry name" value="Pyruvate_dh_E1"/>
    <property type="match status" value="1"/>
</dbReference>
<evidence type="ECO:0000259" key="11">
    <source>
        <dbReference type="Pfam" id="PF00456"/>
    </source>
</evidence>
<keyword evidence="9" id="KW-0479">Metal-binding</keyword>
<dbReference type="PANTHER" id="PTHR43825:SF3">
    <property type="entry name" value="PYRUVATE DEHYDROGENASE E1 COMPONENT"/>
    <property type="match status" value="1"/>
</dbReference>
<dbReference type="CDD" id="cd02017">
    <property type="entry name" value="TPP_E1_EcPDC_like"/>
    <property type="match status" value="1"/>
</dbReference>
<feature type="domain" description="Pyruvate dehydrogenase E1 component middle" evidence="12">
    <location>
        <begin position="490"/>
        <end position="711"/>
    </location>
</feature>
<evidence type="ECO:0000256" key="1">
    <source>
        <dbReference type="ARBA" id="ARBA00001964"/>
    </source>
</evidence>
<dbReference type="EMBL" id="CP035494">
    <property type="protein sequence ID" value="QAY61331.1"/>
    <property type="molecule type" value="Genomic_DNA"/>
</dbReference>
<evidence type="ECO:0000313" key="14">
    <source>
        <dbReference type="EMBL" id="QAY61331.1"/>
    </source>
</evidence>
<dbReference type="InterPro" id="IPR051157">
    <property type="entry name" value="PDH/Transketolase"/>
</dbReference>
<dbReference type="NCBIfam" id="TIGR00759">
    <property type="entry name" value="aceE"/>
    <property type="match status" value="1"/>
</dbReference>
<dbReference type="InterPro" id="IPR055152">
    <property type="entry name" value="Transketolase-like_C_2"/>
</dbReference>
<evidence type="ECO:0000256" key="7">
    <source>
        <dbReference type="ARBA" id="ARBA00051231"/>
    </source>
</evidence>
<evidence type="ECO:0000313" key="15">
    <source>
        <dbReference type="Proteomes" id="UP000293995"/>
    </source>
</evidence>
<dbReference type="InterPro" id="IPR041621">
    <property type="entry name" value="PDH_E1_M"/>
</dbReference>
<feature type="domain" description="Transketolase-like C-terminal" evidence="13">
    <location>
        <begin position="729"/>
        <end position="861"/>
    </location>
</feature>
<keyword evidence="6 8" id="KW-0670">Pyruvate</keyword>
<dbReference type="SUPFAM" id="SSF52922">
    <property type="entry name" value="TK C-terminal domain-like"/>
    <property type="match status" value="1"/>
</dbReference>
<evidence type="ECO:0000256" key="3">
    <source>
        <dbReference type="ARBA" id="ARBA00017172"/>
    </source>
</evidence>
<proteinExistence type="predicted"/>
<dbReference type="Pfam" id="PF22613">
    <property type="entry name" value="Transketolase_C_1"/>
    <property type="match status" value="1"/>
</dbReference>
<evidence type="ECO:0000256" key="4">
    <source>
        <dbReference type="ARBA" id="ARBA00023002"/>
    </source>
</evidence>
<gene>
    <name evidence="14" type="primary">aceE</name>
    <name evidence="14" type="ORF">ET475_16015</name>
</gene>
<accession>A0A4V0YDN5</accession>
<protein>
    <recommendedName>
        <fullName evidence="3 8">Pyruvate dehydrogenase E1 component</fullName>
        <ecNumber evidence="2 8">1.2.4.1</ecNumber>
    </recommendedName>
</protein>
<dbReference type="AlphaFoldDB" id="A0A4V0YDN5"/>
<keyword evidence="9" id="KW-0460">Magnesium</keyword>
<evidence type="ECO:0000256" key="8">
    <source>
        <dbReference type="PIRNR" id="PIRNR000156"/>
    </source>
</evidence>
<evidence type="ECO:0000256" key="9">
    <source>
        <dbReference type="PIRSR" id="PIRSR000156-1"/>
    </source>
</evidence>
<dbReference type="GO" id="GO:0004739">
    <property type="term" value="F:pyruvate dehydrogenase (acetyl-transferring) activity"/>
    <property type="evidence" value="ECO:0007669"/>
    <property type="project" value="UniProtKB-EC"/>
</dbReference>
<name>A0A4V0YDN5_9MICO</name>
<dbReference type="SUPFAM" id="SSF52518">
    <property type="entry name" value="Thiamin diphosphate-binding fold (THDP-binding)"/>
    <property type="match status" value="2"/>
</dbReference>
<dbReference type="InterPro" id="IPR029061">
    <property type="entry name" value="THDP-binding"/>
</dbReference>
<dbReference type="GO" id="GO:0000287">
    <property type="term" value="F:magnesium ion binding"/>
    <property type="evidence" value="ECO:0007669"/>
    <property type="project" value="UniProtKB-ARBA"/>
</dbReference>
<dbReference type="Pfam" id="PF17831">
    <property type="entry name" value="PDH_E1_M"/>
    <property type="match status" value="1"/>
</dbReference>
<dbReference type="RefSeq" id="WP_129392559.1">
    <property type="nucleotide sequence ID" value="NZ_CP035494.1"/>
</dbReference>
<comment type="function">
    <text evidence="8">Component of the pyruvate dehydrogenase (PDH) complex, that catalyzes the overall conversion of pyruvate to acetyl-CoA and CO(2).</text>
</comment>
<dbReference type="PANTHER" id="PTHR43825">
    <property type="entry name" value="PYRUVATE DEHYDROGENASE E1 COMPONENT"/>
    <property type="match status" value="1"/>
</dbReference>
<sequence length="908" mass="100484">MTVHDQDPYSQGPLDSDPDETSEWQESLQQLVQAKGAGRGREIMLSLLKTSKELHLGVPAVPTTDYINTIAPENEAPFPGDEELERRYRSWIRWNAALTVHRAQRPGIAVGGHISTYASSASLYEVGFNHFFRGQDHPSGGDQVFFQGHASPGMYARAFLEGRLTEQQLDGFRQEKSRAPHGIPSYPHPRLMPEFWQFPTVSMGIGPINAIYQAMTNKYLTNRGIKDLSDSRVWAFLGDGELDEVESRGQLQVAANEGLDNLTFVVNCNLQRLDGPVRGNGKIIQELESFFRGAGWNVIKVVWGREWDDLLARDVDGALLNVMNVTPDGDYQTYKAENGAYVREHFFGKDERALALVKDFTDDQIWNLRRGGHDYRKVYAAFKAAVEHKGQPTVILAKTIKGYGLGPHFAGRNATHQMKKMTLEDLKQFRDAMHIPVTDATLEENPYLPPYYNPGPQDETIQYMLDRRRELGGFVPERRTTHVDLALPGDSAYALPKKGSGTQEVATTMAFVRLLKDLLRAKDFGHRIVPIIPDEARTFGIDAFFPTAKIYNPNGQHYTSVDRELLLAYKESAQGQIVHVGINEAGAIAAFTAAGTSYSTHGEPLIPVYIFYSMFGFQRTGDANWAAGDQMTRGFVIGATAGRTTLTGEGLQHADGHSPLLASTNPATVSYDPAYGYEIAHIVRDGLERMYGGEHPDPNVMYYLTVYNEPMVQPAEPEGVDVDGIVRGIHRIAEGSGDGPRAQLLASGVGVPWALEAQQLLRDDWGVIADVWSVTSWSELRRDGLAADEHNFLHPDDQPRTAYITQKLRGADGPVVAVSDFMHAVQDQIRPWVPNRFATLGADGFGFSDTRPAARRFFKIDGPSIVVRTLQALAEDGIVDRSLSAQAIEKYRLHDVNAGTSGNAGGES</sequence>
<dbReference type="InterPro" id="IPR005474">
    <property type="entry name" value="Transketolase_N"/>
</dbReference>
<organism evidence="14 15">
    <name type="scientific">Microbacterium protaetiae</name>
    <dbReference type="NCBI Taxonomy" id="2509458"/>
    <lineage>
        <taxon>Bacteria</taxon>
        <taxon>Bacillati</taxon>
        <taxon>Actinomycetota</taxon>
        <taxon>Actinomycetes</taxon>
        <taxon>Micrococcales</taxon>
        <taxon>Microbacteriaceae</taxon>
        <taxon>Microbacterium</taxon>
    </lineage>
</organism>
<comment type="cofactor">
    <cofactor evidence="1 8">
        <name>thiamine diphosphate</name>
        <dbReference type="ChEBI" id="CHEBI:58937"/>
    </cofactor>
</comment>
<evidence type="ECO:0000256" key="10">
    <source>
        <dbReference type="SAM" id="MobiDB-lite"/>
    </source>
</evidence>
<feature type="binding site" evidence="9">
    <location>
        <position position="239"/>
    </location>
    <ligand>
        <name>Mg(2+)</name>
        <dbReference type="ChEBI" id="CHEBI:18420"/>
    </ligand>
</feature>
<dbReference type="FunFam" id="3.40.50.970:FF:000011">
    <property type="entry name" value="Pyruvate dehydrogenase E1 component"/>
    <property type="match status" value="1"/>
</dbReference>
<keyword evidence="5 8" id="KW-0786">Thiamine pyrophosphate</keyword>
<dbReference type="Pfam" id="PF00456">
    <property type="entry name" value="Transketolase_N"/>
    <property type="match status" value="1"/>
</dbReference>
<feature type="binding site" evidence="9">
    <location>
        <position position="271"/>
    </location>
    <ligand>
        <name>Mg(2+)</name>
        <dbReference type="ChEBI" id="CHEBI:18420"/>
    </ligand>
</feature>
<keyword evidence="15" id="KW-1185">Reference proteome</keyword>
<comment type="cofactor">
    <cofactor evidence="9">
        <name>Mg(2+)</name>
        <dbReference type="ChEBI" id="CHEBI:18420"/>
    </cofactor>
</comment>
<dbReference type="OrthoDB" id="9759664at2"/>
<keyword evidence="4 8" id="KW-0560">Oxidoreductase</keyword>
<evidence type="ECO:0000259" key="12">
    <source>
        <dbReference type="Pfam" id="PF17831"/>
    </source>
</evidence>
<evidence type="ECO:0000256" key="5">
    <source>
        <dbReference type="ARBA" id="ARBA00023052"/>
    </source>
</evidence>